<dbReference type="PANTHER" id="PTHR10584:SF166">
    <property type="entry name" value="RIBOKINASE"/>
    <property type="match status" value="1"/>
</dbReference>
<evidence type="ECO:0000256" key="4">
    <source>
        <dbReference type="RuleBase" id="RU003704"/>
    </source>
</evidence>
<evidence type="ECO:0000256" key="5">
    <source>
        <dbReference type="SAM" id="MobiDB-lite"/>
    </source>
</evidence>
<dbReference type="PRINTS" id="PR00990">
    <property type="entry name" value="RIBOKINASE"/>
</dbReference>
<dbReference type="SUPFAM" id="SSF53613">
    <property type="entry name" value="Ribokinase-like"/>
    <property type="match status" value="1"/>
</dbReference>
<keyword evidence="8" id="KW-1185">Reference proteome</keyword>
<gene>
    <name evidence="7" type="ORF">GCM10009665_16140</name>
</gene>
<evidence type="ECO:0000256" key="1">
    <source>
        <dbReference type="ARBA" id="ARBA00010688"/>
    </source>
</evidence>
<dbReference type="PROSITE" id="PS00583">
    <property type="entry name" value="PFKB_KINASES_1"/>
    <property type="match status" value="1"/>
</dbReference>
<feature type="compositionally biased region" description="Basic and acidic residues" evidence="5">
    <location>
        <begin position="287"/>
        <end position="315"/>
    </location>
</feature>
<dbReference type="InterPro" id="IPR011611">
    <property type="entry name" value="PfkB_dom"/>
</dbReference>
<evidence type="ECO:0000259" key="6">
    <source>
        <dbReference type="Pfam" id="PF00294"/>
    </source>
</evidence>
<protein>
    <submittedName>
        <fullName evidence="7">Ribokinase</fullName>
    </submittedName>
</protein>
<dbReference type="InterPro" id="IPR002173">
    <property type="entry name" value="Carboh/pur_kinase_PfkB_CS"/>
</dbReference>
<reference evidence="7 8" key="1">
    <citation type="journal article" date="2019" name="Int. J. Syst. Evol. Microbiol.">
        <title>The Global Catalogue of Microorganisms (GCM) 10K type strain sequencing project: providing services to taxonomists for standard genome sequencing and annotation.</title>
        <authorList>
            <consortium name="The Broad Institute Genomics Platform"/>
            <consortium name="The Broad Institute Genome Sequencing Center for Infectious Disease"/>
            <person name="Wu L."/>
            <person name="Ma J."/>
        </authorList>
    </citation>
    <scope>NUCLEOTIDE SEQUENCE [LARGE SCALE GENOMIC DNA]</scope>
    <source>
        <strain evidence="7 8">JCM 13004</strain>
    </source>
</reference>
<dbReference type="Gene3D" id="3.40.1190.20">
    <property type="match status" value="1"/>
</dbReference>
<comment type="similarity">
    <text evidence="1 4">Belongs to the carbohydrate kinase PfkB family.</text>
</comment>
<comment type="caution">
    <text evidence="7">The sequence shown here is derived from an EMBL/GenBank/DDBJ whole genome shotgun (WGS) entry which is preliminary data.</text>
</comment>
<dbReference type="EMBL" id="BAAALF010000017">
    <property type="protein sequence ID" value="GAA1226343.1"/>
    <property type="molecule type" value="Genomic_DNA"/>
</dbReference>
<name>A0ABN1W0F2_9ACTN</name>
<dbReference type="InterPro" id="IPR029056">
    <property type="entry name" value="Ribokinase-like"/>
</dbReference>
<dbReference type="PANTHER" id="PTHR10584">
    <property type="entry name" value="SUGAR KINASE"/>
    <property type="match status" value="1"/>
</dbReference>
<keyword evidence="2 4" id="KW-0808">Transferase</keyword>
<feature type="domain" description="Carbohydrate kinase PfkB" evidence="6">
    <location>
        <begin position="17"/>
        <end position="125"/>
    </location>
</feature>
<evidence type="ECO:0000313" key="8">
    <source>
        <dbReference type="Proteomes" id="UP001500037"/>
    </source>
</evidence>
<dbReference type="Pfam" id="PF00294">
    <property type="entry name" value="PfkB"/>
    <property type="match status" value="2"/>
</dbReference>
<dbReference type="InterPro" id="IPR002139">
    <property type="entry name" value="Ribo/fructo_kinase"/>
</dbReference>
<proteinExistence type="inferred from homology"/>
<keyword evidence="3 4" id="KW-0418">Kinase</keyword>
<accession>A0ABN1W0F2</accession>
<evidence type="ECO:0000256" key="3">
    <source>
        <dbReference type="ARBA" id="ARBA00022777"/>
    </source>
</evidence>
<dbReference type="PROSITE" id="PS00584">
    <property type="entry name" value="PFKB_KINASES_2"/>
    <property type="match status" value="1"/>
</dbReference>
<organism evidence="7 8">
    <name type="scientific">Kitasatospora nipponensis</name>
    <dbReference type="NCBI Taxonomy" id="258049"/>
    <lineage>
        <taxon>Bacteria</taxon>
        <taxon>Bacillati</taxon>
        <taxon>Actinomycetota</taxon>
        <taxon>Actinomycetes</taxon>
        <taxon>Kitasatosporales</taxon>
        <taxon>Streptomycetaceae</taxon>
        <taxon>Kitasatospora</taxon>
    </lineage>
</organism>
<feature type="region of interest" description="Disordered" evidence="5">
    <location>
        <begin position="285"/>
        <end position="315"/>
    </location>
</feature>
<sequence length="315" mass="31855">MTAATPRTRTTGELFTVVGGVNTDTILHTATEPQDDGTVEVLERTGAIGGHGANTALALARLGHRVRLVAAVGGDQAGEEATASLRAAGVDTGDVVRVRAAQTGQAVVVNGPRTRHMMLWRGANDLLPAPDPVRGTLLLLDPPLPTVPALLAGPRLVVANPGGRTAGMLPMLCAAPGPVVLVCNRTEFEQAGGAARLPELVRTLTAVVVTEGERGCLVLDAAGSTAVPARPATAVDPTGAGDAFTAGLAAALAGGARAVRAAGAGAALAALAVEVHGGPAALPAATEVRRRLDADRSREHRNTESRSLEKESAWS</sequence>
<dbReference type="RefSeq" id="WP_344440549.1">
    <property type="nucleotide sequence ID" value="NZ_BAAALF010000017.1"/>
</dbReference>
<evidence type="ECO:0000256" key="2">
    <source>
        <dbReference type="ARBA" id="ARBA00022679"/>
    </source>
</evidence>
<dbReference type="Proteomes" id="UP001500037">
    <property type="component" value="Unassembled WGS sequence"/>
</dbReference>
<evidence type="ECO:0000313" key="7">
    <source>
        <dbReference type="EMBL" id="GAA1226343.1"/>
    </source>
</evidence>
<feature type="domain" description="Carbohydrate kinase PfkB" evidence="6">
    <location>
        <begin position="174"/>
        <end position="283"/>
    </location>
</feature>